<gene>
    <name evidence="7" type="ORF">B0A50_04034</name>
</gene>
<feature type="compositionally biased region" description="Polar residues" evidence="4">
    <location>
        <begin position="602"/>
        <end position="638"/>
    </location>
</feature>
<dbReference type="Gene3D" id="2.60.40.1180">
    <property type="entry name" value="Golgi alpha-mannosidase II"/>
    <property type="match status" value="1"/>
</dbReference>
<evidence type="ECO:0000256" key="1">
    <source>
        <dbReference type="ARBA" id="ARBA00005641"/>
    </source>
</evidence>
<feature type="region of interest" description="Disordered" evidence="4">
    <location>
        <begin position="565"/>
        <end position="641"/>
    </location>
</feature>
<keyword evidence="8" id="KW-1185">Reference proteome</keyword>
<dbReference type="AlphaFoldDB" id="A0A4U0TZP1"/>
<dbReference type="GO" id="GO:0050295">
    <property type="term" value="F:steryl-beta-glucosidase activity"/>
    <property type="evidence" value="ECO:0007669"/>
    <property type="project" value="TreeGrafter"/>
</dbReference>
<dbReference type="FunFam" id="3.20.20.80:FF:000131">
    <property type="entry name" value="Glycoside hydrolase superfamily"/>
    <property type="match status" value="1"/>
</dbReference>
<protein>
    <recommendedName>
        <fullName evidence="9">Glycosyl hydrolase</fullName>
    </recommendedName>
</protein>
<dbReference type="PROSITE" id="PS00659">
    <property type="entry name" value="GLYCOSYL_HYDROL_F5"/>
    <property type="match status" value="1"/>
</dbReference>
<dbReference type="FunFam" id="3.20.20.80:FF:000174">
    <property type="entry name" value="YIR007W-like protein"/>
    <property type="match status" value="1"/>
</dbReference>
<dbReference type="PANTHER" id="PTHR31308">
    <property type="match status" value="1"/>
</dbReference>
<dbReference type="Pfam" id="PF00150">
    <property type="entry name" value="Cellulase"/>
    <property type="match status" value="1"/>
</dbReference>
<name>A0A4U0TZP1_9PEZI</name>
<feature type="compositionally biased region" description="Low complexity" evidence="4">
    <location>
        <begin position="586"/>
        <end position="599"/>
    </location>
</feature>
<evidence type="ECO:0000313" key="7">
    <source>
        <dbReference type="EMBL" id="TKA27968.1"/>
    </source>
</evidence>
<keyword evidence="3" id="KW-0326">Glycosidase</keyword>
<dbReference type="InterPro" id="IPR041036">
    <property type="entry name" value="GH5_C"/>
</dbReference>
<evidence type="ECO:0000256" key="4">
    <source>
        <dbReference type="SAM" id="MobiDB-lite"/>
    </source>
</evidence>
<dbReference type="Gene3D" id="3.20.20.80">
    <property type="entry name" value="Glycosidases"/>
    <property type="match status" value="2"/>
</dbReference>
<proteinExistence type="inferred from homology"/>
<evidence type="ECO:0000313" key="8">
    <source>
        <dbReference type="Proteomes" id="UP000308549"/>
    </source>
</evidence>
<feature type="domain" description="Glycoside hydrolase family 5 C-terminal" evidence="6">
    <location>
        <begin position="654"/>
        <end position="740"/>
    </location>
</feature>
<dbReference type="Proteomes" id="UP000308549">
    <property type="component" value="Unassembled WGS sequence"/>
</dbReference>
<dbReference type="OrthoDB" id="9971853at2759"/>
<comment type="similarity">
    <text evidence="1">Belongs to the glycosyl hydrolase 5 (cellulase A) family.</text>
</comment>
<dbReference type="SUPFAM" id="SSF51445">
    <property type="entry name" value="(Trans)glycosidases"/>
    <property type="match status" value="1"/>
</dbReference>
<dbReference type="InterPro" id="IPR013780">
    <property type="entry name" value="Glyco_hydro_b"/>
</dbReference>
<organism evidence="7 8">
    <name type="scientific">Salinomyces thailandicus</name>
    <dbReference type="NCBI Taxonomy" id="706561"/>
    <lineage>
        <taxon>Eukaryota</taxon>
        <taxon>Fungi</taxon>
        <taxon>Dikarya</taxon>
        <taxon>Ascomycota</taxon>
        <taxon>Pezizomycotina</taxon>
        <taxon>Dothideomycetes</taxon>
        <taxon>Dothideomycetidae</taxon>
        <taxon>Mycosphaerellales</taxon>
        <taxon>Teratosphaeriaceae</taxon>
        <taxon>Salinomyces</taxon>
    </lineage>
</organism>
<evidence type="ECO:0008006" key="9">
    <source>
        <dbReference type="Google" id="ProtNLM"/>
    </source>
</evidence>
<dbReference type="InterPro" id="IPR001547">
    <property type="entry name" value="Glyco_hydro_5"/>
</dbReference>
<sequence length="776" mass="87266">MPPLRLRIDGATFRDPHNREITLHGINVAGDTKYPAHPDIPSHVKDGFFSTADSATFVDRPFSVAEAHTHFARLKRWGYNTIRYIFTWEAVEHAGPGQYDEEFCQHTIQLLRVAKTYGFYIFMDPHQDVWSRFTGGSGAPMWTIYACGFDPEKFHVTQAALVQNTWPDPVNFPKMVWATNYQRLACQTIFTFFFAGKEFAPKCVIDGKNIQDWLQDHFVAACGHLARRIHEAGDLHGDVVIGYESVNEPNNGFIGHPDLSRIPKNQNLRKDTCPTAFQAILTGAGRAIEMETYAFGSFGPYKSGTQLVDPHGNQAWLDPTVWDDSKYGWKRADSWKLGECIWAQHGMWDPKTDELLMPQYFLQHPHTGKKMDIDYFLNNNFLTYYRKYKNAIRSVWPEAIMLMQPQPFEVPPRIKGTKDDDNNMIFASHFYDGITLIMKKWNKLWNVDVLGILRGKYASPAFALKIGETAIRNCFKDQLTTVRQEGLENMGVHPCIYTEIGIPYDMDDAYAYRTGDYSSQAAAIDANMFAVEGSGAAGFTWWLYTASNSHFWGDNWNGEDLSIFCTEDRPLPPPASIEPGQTEGASLDPSSASYSSSRSESNRPVTPGSLQKTLTNSDRMSHASSSSPKDSQTQFSRSRSGDAAGFRAAEAYVRPHPELTHGTITSHGFDLKTCRFHVRLTAPSPTTTDHPTEVFLPAFHFPKDKTNVVVSGGKWEISVRVVGGEAEQQVFRWWHGAGEQGCEITGVKRKGGTLAILGEEEEGWLGGYWGKGCEVM</sequence>
<evidence type="ECO:0000259" key="5">
    <source>
        <dbReference type="Pfam" id="PF00150"/>
    </source>
</evidence>
<accession>A0A4U0TZP1</accession>
<keyword evidence="2" id="KW-0378">Hydrolase</keyword>
<comment type="caution">
    <text evidence="7">The sequence shown here is derived from an EMBL/GenBank/DDBJ whole genome shotgun (WGS) entry which is preliminary data.</text>
</comment>
<dbReference type="InterPro" id="IPR018087">
    <property type="entry name" value="Glyco_hydro_5_CS"/>
</dbReference>
<evidence type="ECO:0000256" key="3">
    <source>
        <dbReference type="ARBA" id="ARBA00023295"/>
    </source>
</evidence>
<evidence type="ECO:0000256" key="2">
    <source>
        <dbReference type="ARBA" id="ARBA00022801"/>
    </source>
</evidence>
<feature type="domain" description="Glycoside hydrolase family 5" evidence="5">
    <location>
        <begin position="66"/>
        <end position="130"/>
    </location>
</feature>
<dbReference type="EMBL" id="NAJL01000020">
    <property type="protein sequence ID" value="TKA27968.1"/>
    <property type="molecule type" value="Genomic_DNA"/>
</dbReference>
<dbReference type="GO" id="GO:1904462">
    <property type="term" value="P:ergosteryl 3-beta-D-glucoside catabolic process"/>
    <property type="evidence" value="ECO:0007669"/>
    <property type="project" value="TreeGrafter"/>
</dbReference>
<dbReference type="GO" id="GO:0000272">
    <property type="term" value="P:polysaccharide catabolic process"/>
    <property type="evidence" value="ECO:0007669"/>
    <property type="project" value="InterPro"/>
</dbReference>
<dbReference type="InterPro" id="IPR052066">
    <property type="entry name" value="Glycosphingolipid_Hydrolases"/>
</dbReference>
<dbReference type="InterPro" id="IPR017853">
    <property type="entry name" value="GH"/>
</dbReference>
<dbReference type="PANTHER" id="PTHR31308:SF5">
    <property type="entry name" value="ERGOSTERYL-BETA-GLUCOSIDASE"/>
    <property type="match status" value="1"/>
</dbReference>
<reference evidence="7 8" key="1">
    <citation type="submission" date="2017-03" db="EMBL/GenBank/DDBJ databases">
        <title>Genomes of endolithic fungi from Antarctica.</title>
        <authorList>
            <person name="Coleine C."/>
            <person name="Masonjones S."/>
            <person name="Stajich J.E."/>
        </authorList>
    </citation>
    <scope>NUCLEOTIDE SEQUENCE [LARGE SCALE GENOMIC DNA]</scope>
    <source>
        <strain evidence="7 8">CCFEE 6315</strain>
    </source>
</reference>
<evidence type="ECO:0000259" key="6">
    <source>
        <dbReference type="Pfam" id="PF18564"/>
    </source>
</evidence>
<dbReference type="Pfam" id="PF18564">
    <property type="entry name" value="Glyco_hydro_5_C"/>
    <property type="match status" value="1"/>
</dbReference>